<keyword evidence="2" id="KW-0430">Lectin</keyword>
<evidence type="ECO:0000256" key="1">
    <source>
        <dbReference type="ARBA" id="ARBA00007606"/>
    </source>
</evidence>
<comment type="caution">
    <text evidence="5">The sequence shown here is derived from an EMBL/GenBank/DDBJ whole genome shotgun (WGS) entry which is preliminary data.</text>
</comment>
<dbReference type="PIRSF" id="PIRSF002690">
    <property type="entry name" value="L-type_lectin_plant"/>
    <property type="match status" value="1"/>
</dbReference>
<evidence type="ECO:0000313" key="5">
    <source>
        <dbReference type="EMBL" id="KAG2309810.1"/>
    </source>
</evidence>
<keyword evidence="3" id="KW-0732">Signal</keyword>
<dbReference type="InterPro" id="IPR013320">
    <property type="entry name" value="ConA-like_dom_sf"/>
</dbReference>
<dbReference type="Gene3D" id="2.60.120.200">
    <property type="match status" value="1"/>
</dbReference>
<dbReference type="InterPro" id="IPR050258">
    <property type="entry name" value="Leguminous_Lectin"/>
</dbReference>
<feature type="domain" description="Legume lectin" evidence="4">
    <location>
        <begin position="69"/>
        <end position="255"/>
    </location>
</feature>
<proteinExistence type="inferred from homology"/>
<dbReference type="InterPro" id="IPR016363">
    <property type="entry name" value="L-lectin"/>
</dbReference>
<evidence type="ECO:0000313" key="6">
    <source>
        <dbReference type="Proteomes" id="UP000886595"/>
    </source>
</evidence>
<dbReference type="InterPro" id="IPR001220">
    <property type="entry name" value="Legume_lectin_dom"/>
</dbReference>
<evidence type="ECO:0000256" key="2">
    <source>
        <dbReference type="ARBA" id="ARBA00022734"/>
    </source>
</evidence>
<dbReference type="GO" id="GO:0030246">
    <property type="term" value="F:carbohydrate binding"/>
    <property type="evidence" value="ECO:0007669"/>
    <property type="project" value="UniProtKB-KW"/>
</dbReference>
<sequence length="258" mass="28701">MQIHKLCFLALFLTQAAFAVKFNFKTFDGDNLLFLGDAELGPFSSDGVIRSGAWSMTRDENPFSHGQDQTSFTFSITPRTKPNSGQGLAFIVVPTADNSGASGGGFLGMLNKTNNGKAENHLFAVEFDTFQNKEFQDISGNHVGLNINSMTSNVAEKAGYWVQTRVGKRKVWSFKDVNLSSGERFTAWVEFRNRDNRITITLAPENMKKPKRPLIQGPRELNDVILQNSYVGFAGSMGRAAERHDVWSWSFENAAKNN</sequence>
<dbReference type="CDD" id="cd06899">
    <property type="entry name" value="lectin_legume_LecRK_Arcelin_ConA"/>
    <property type="match status" value="1"/>
</dbReference>
<reference evidence="5 6" key="1">
    <citation type="submission" date="2020-02" db="EMBL/GenBank/DDBJ databases">
        <authorList>
            <person name="Ma Q."/>
            <person name="Huang Y."/>
            <person name="Song X."/>
            <person name="Pei D."/>
        </authorList>
    </citation>
    <scope>NUCLEOTIDE SEQUENCE [LARGE SCALE GENOMIC DNA]</scope>
    <source>
        <strain evidence="5">Sxm20200214</strain>
        <tissue evidence="5">Leaf</tissue>
    </source>
</reference>
<evidence type="ECO:0000256" key="3">
    <source>
        <dbReference type="SAM" id="SignalP"/>
    </source>
</evidence>
<accession>A0A8X7VF18</accession>
<dbReference type="OrthoDB" id="543442at2759"/>
<evidence type="ECO:0000259" key="4">
    <source>
        <dbReference type="Pfam" id="PF00139"/>
    </source>
</evidence>
<gene>
    <name evidence="5" type="ORF">Bca52824_029558</name>
</gene>
<name>A0A8X7VF18_BRACI</name>
<feature type="signal peptide" evidence="3">
    <location>
        <begin position="1"/>
        <end position="19"/>
    </location>
</feature>
<comment type="similarity">
    <text evidence="1">Belongs to the leguminous lectin family.</text>
</comment>
<dbReference type="SUPFAM" id="SSF49899">
    <property type="entry name" value="Concanavalin A-like lectins/glucanases"/>
    <property type="match status" value="1"/>
</dbReference>
<dbReference type="PANTHER" id="PTHR32401">
    <property type="entry name" value="CONCANAVALIN A-LIKE LECTIN FAMILY PROTEIN"/>
    <property type="match status" value="1"/>
</dbReference>
<feature type="chain" id="PRO_5036504147" description="Legume lectin domain-containing protein" evidence="3">
    <location>
        <begin position="20"/>
        <end position="258"/>
    </location>
</feature>
<dbReference type="PANTHER" id="PTHR32401:SF58">
    <property type="entry name" value="(RAPE) HYPOTHETICAL PROTEIN"/>
    <property type="match status" value="1"/>
</dbReference>
<protein>
    <recommendedName>
        <fullName evidence="4">Legume lectin domain-containing protein</fullName>
    </recommendedName>
</protein>
<organism evidence="5 6">
    <name type="scientific">Brassica carinata</name>
    <name type="common">Ethiopian mustard</name>
    <name type="synonym">Abyssinian cabbage</name>
    <dbReference type="NCBI Taxonomy" id="52824"/>
    <lineage>
        <taxon>Eukaryota</taxon>
        <taxon>Viridiplantae</taxon>
        <taxon>Streptophyta</taxon>
        <taxon>Embryophyta</taxon>
        <taxon>Tracheophyta</taxon>
        <taxon>Spermatophyta</taxon>
        <taxon>Magnoliopsida</taxon>
        <taxon>eudicotyledons</taxon>
        <taxon>Gunneridae</taxon>
        <taxon>Pentapetalae</taxon>
        <taxon>rosids</taxon>
        <taxon>malvids</taxon>
        <taxon>Brassicales</taxon>
        <taxon>Brassicaceae</taxon>
        <taxon>Brassiceae</taxon>
        <taxon>Brassica</taxon>
    </lineage>
</organism>
<keyword evidence="6" id="KW-1185">Reference proteome</keyword>
<dbReference type="EMBL" id="JAAMPC010000006">
    <property type="protein sequence ID" value="KAG2309810.1"/>
    <property type="molecule type" value="Genomic_DNA"/>
</dbReference>
<dbReference type="AlphaFoldDB" id="A0A8X7VF18"/>
<dbReference type="Pfam" id="PF00139">
    <property type="entry name" value="Lectin_legB"/>
    <property type="match status" value="1"/>
</dbReference>
<dbReference type="Proteomes" id="UP000886595">
    <property type="component" value="Unassembled WGS sequence"/>
</dbReference>